<reference evidence="1" key="1">
    <citation type="journal article" date="2014" name="Int. J. Syst. Evol. Microbiol.">
        <title>Complete genome sequence of Corynebacterium casei LMG S-19264T (=DSM 44701T), isolated from a smear-ripened cheese.</title>
        <authorList>
            <consortium name="US DOE Joint Genome Institute (JGI-PGF)"/>
            <person name="Walter F."/>
            <person name="Albersmeier A."/>
            <person name="Kalinowski J."/>
            <person name="Ruckert C."/>
        </authorList>
    </citation>
    <scope>NUCLEOTIDE SEQUENCE</scope>
    <source>
        <strain evidence="1">KCTC 12343</strain>
    </source>
</reference>
<dbReference type="RefSeq" id="WP_131145680.1">
    <property type="nucleotide sequence ID" value="NZ_BMWV01000003.1"/>
</dbReference>
<dbReference type="Proteomes" id="UP000628442">
    <property type="component" value="Unassembled WGS sequence"/>
</dbReference>
<accession>A0A411WXY0</accession>
<dbReference type="Proteomes" id="UP000292307">
    <property type="component" value="Chromosome"/>
</dbReference>
<dbReference type="EMBL" id="BMWV01000003">
    <property type="protein sequence ID" value="GGY34742.1"/>
    <property type="molecule type" value="Genomic_DNA"/>
</dbReference>
<dbReference type="AlphaFoldDB" id="A0A411WXY0"/>
<evidence type="ECO:0000313" key="3">
    <source>
        <dbReference type="Proteomes" id="UP000292307"/>
    </source>
</evidence>
<evidence type="ECO:0000313" key="4">
    <source>
        <dbReference type="Proteomes" id="UP000628442"/>
    </source>
</evidence>
<sequence length="125" mass="14443">MQKPTYQALLRIPSEEHPRILYASGSPAPQGNPRFYKYLWQVFSLQSPWEGGEFFAHAPVLCNADVEKEVQRLVDLNLSCLVYGFRRPRRDPANPWDLTSPRWQGVRFAVSWDEDTDPVVMGGHR</sequence>
<protein>
    <submittedName>
        <fullName evidence="1">Uncharacterized protein</fullName>
    </submittedName>
</protein>
<dbReference type="OrthoDB" id="8777234at2"/>
<dbReference type="EMBL" id="CP036401">
    <property type="protein sequence ID" value="QBI01559.1"/>
    <property type="molecule type" value="Genomic_DNA"/>
</dbReference>
<reference evidence="1" key="3">
    <citation type="submission" date="2022-12" db="EMBL/GenBank/DDBJ databases">
        <authorList>
            <person name="Sun Q."/>
            <person name="Kim S."/>
        </authorList>
    </citation>
    <scope>NUCLEOTIDE SEQUENCE</scope>
    <source>
        <strain evidence="1">KCTC 12343</strain>
    </source>
</reference>
<name>A0A411WXY0_9BURK</name>
<reference evidence="2 3" key="2">
    <citation type="submission" date="2019-02" db="EMBL/GenBank/DDBJ databases">
        <title>Draft Genome Sequences of Six Type Strains of the Genus Massilia.</title>
        <authorList>
            <person name="Miess H."/>
            <person name="Frediansyhah A."/>
            <person name="Gross H."/>
        </authorList>
    </citation>
    <scope>NUCLEOTIDE SEQUENCE [LARGE SCALE GENOMIC DNA]</scope>
    <source>
        <strain evidence="2 3">DSM 17472</strain>
    </source>
</reference>
<evidence type="ECO:0000313" key="1">
    <source>
        <dbReference type="EMBL" id="GGY34742.1"/>
    </source>
</evidence>
<evidence type="ECO:0000313" key="2">
    <source>
        <dbReference type="EMBL" id="QBI01559.1"/>
    </source>
</evidence>
<organism evidence="1 4">
    <name type="scientific">Pseudoduganella albidiflava</name>
    <dbReference type="NCBI Taxonomy" id="321983"/>
    <lineage>
        <taxon>Bacteria</taxon>
        <taxon>Pseudomonadati</taxon>
        <taxon>Pseudomonadota</taxon>
        <taxon>Betaproteobacteria</taxon>
        <taxon>Burkholderiales</taxon>
        <taxon>Oxalobacteraceae</taxon>
        <taxon>Telluria group</taxon>
        <taxon>Pseudoduganella</taxon>
    </lineage>
</organism>
<keyword evidence="3" id="KW-1185">Reference proteome</keyword>
<proteinExistence type="predicted"/>
<gene>
    <name evidence="2" type="ORF">EYF70_12385</name>
    <name evidence="1" type="ORF">GCM10007387_15890</name>
</gene>